<accession>A0ABU3H410</accession>
<dbReference type="EMBL" id="JAUSUY010000003">
    <property type="protein sequence ID" value="MDT3425480.1"/>
    <property type="molecule type" value="Genomic_DNA"/>
</dbReference>
<feature type="signal peptide" evidence="1">
    <location>
        <begin position="1"/>
        <end position="24"/>
    </location>
</feature>
<dbReference type="Proteomes" id="UP001248709">
    <property type="component" value="Unassembled WGS sequence"/>
</dbReference>
<evidence type="ECO:0000313" key="3">
    <source>
        <dbReference type="Proteomes" id="UP001248709"/>
    </source>
</evidence>
<keyword evidence="3" id="KW-1185">Reference proteome</keyword>
<sequence>MKKIIQMFAVFSLVGLLMISSVNAAQVNSTDSKGLGQASPKTALKVANDYFTAYISQDVEGQIANAVDTNYLDEKSRRAGLVEFADVNVTDYKILSYKEVSDTQIDLSVQLVYPSIPNYPSLPFSVIKYEDGWKVLIKAYDVNLDTTSPDYGTIKAGLPLYKKVTFNQDLVQSRTVMLDYYAFSGLGQGTVLLGEDTFNIASGNTTVTINGWQTVDQIMTSAWSPGVKYAIVTVSGSTTNWFGQKTINDIISQNDVWYTEYITLTQAPISNARIQITGTGSYCTMEGAGNVYAIN</sequence>
<name>A0ABU3H410_9BACL</name>
<organism evidence="2 3">
    <name type="scientific">Paenibacillus forsythiae</name>
    <dbReference type="NCBI Taxonomy" id="365616"/>
    <lineage>
        <taxon>Bacteria</taxon>
        <taxon>Bacillati</taxon>
        <taxon>Bacillota</taxon>
        <taxon>Bacilli</taxon>
        <taxon>Bacillales</taxon>
        <taxon>Paenibacillaceae</taxon>
        <taxon>Paenibacillus</taxon>
    </lineage>
</organism>
<protein>
    <recommendedName>
        <fullName evidence="4">DUF4878 domain-containing protein</fullName>
    </recommendedName>
</protein>
<evidence type="ECO:0000256" key="1">
    <source>
        <dbReference type="SAM" id="SignalP"/>
    </source>
</evidence>
<evidence type="ECO:0000313" key="2">
    <source>
        <dbReference type="EMBL" id="MDT3425480.1"/>
    </source>
</evidence>
<gene>
    <name evidence="2" type="ORF">J2Z22_000996</name>
</gene>
<comment type="caution">
    <text evidence="2">The sequence shown here is derived from an EMBL/GenBank/DDBJ whole genome shotgun (WGS) entry which is preliminary data.</text>
</comment>
<dbReference type="RefSeq" id="WP_025700785.1">
    <property type="nucleotide sequence ID" value="NZ_JAUSUY010000003.1"/>
</dbReference>
<keyword evidence="1" id="KW-0732">Signal</keyword>
<reference evidence="2 3" key="1">
    <citation type="submission" date="2023-07" db="EMBL/GenBank/DDBJ databases">
        <title>Genomic Encyclopedia of Type Strains, Phase IV (KMG-IV): sequencing the most valuable type-strain genomes for metagenomic binning, comparative biology and taxonomic classification.</title>
        <authorList>
            <person name="Goeker M."/>
        </authorList>
    </citation>
    <scope>NUCLEOTIDE SEQUENCE [LARGE SCALE GENOMIC DNA]</scope>
    <source>
        <strain evidence="2 3">T98</strain>
    </source>
</reference>
<evidence type="ECO:0008006" key="4">
    <source>
        <dbReference type="Google" id="ProtNLM"/>
    </source>
</evidence>
<feature type="chain" id="PRO_5046746511" description="DUF4878 domain-containing protein" evidence="1">
    <location>
        <begin position="25"/>
        <end position="295"/>
    </location>
</feature>
<proteinExistence type="predicted"/>